<keyword evidence="1" id="KW-0175">Coiled coil</keyword>
<dbReference type="AlphaFoldDB" id="A0A7S4V570"/>
<feature type="region of interest" description="Disordered" evidence="2">
    <location>
        <begin position="1"/>
        <end position="136"/>
    </location>
</feature>
<feature type="coiled-coil region" evidence="1">
    <location>
        <begin position="442"/>
        <end position="503"/>
    </location>
</feature>
<feature type="compositionally biased region" description="Gly residues" evidence="2">
    <location>
        <begin position="90"/>
        <end position="102"/>
    </location>
</feature>
<gene>
    <name evidence="3" type="ORF">AMON00008_LOCUS23929</name>
</gene>
<proteinExistence type="predicted"/>
<feature type="coiled-coil region" evidence="1">
    <location>
        <begin position="809"/>
        <end position="836"/>
    </location>
</feature>
<feature type="compositionally biased region" description="Low complexity" evidence="2">
    <location>
        <begin position="112"/>
        <end position="127"/>
    </location>
</feature>
<reference evidence="3" key="1">
    <citation type="submission" date="2021-01" db="EMBL/GenBank/DDBJ databases">
        <authorList>
            <person name="Corre E."/>
            <person name="Pelletier E."/>
            <person name="Niang G."/>
            <person name="Scheremetjew M."/>
            <person name="Finn R."/>
            <person name="Kale V."/>
            <person name="Holt S."/>
            <person name="Cochrane G."/>
            <person name="Meng A."/>
            <person name="Brown T."/>
            <person name="Cohen L."/>
        </authorList>
    </citation>
    <scope>NUCLEOTIDE SEQUENCE</scope>
    <source>
        <strain evidence="3">CCMP3105</strain>
    </source>
</reference>
<evidence type="ECO:0000256" key="2">
    <source>
        <dbReference type="SAM" id="MobiDB-lite"/>
    </source>
</evidence>
<name>A0A7S4V570_9DINO</name>
<evidence type="ECO:0000256" key="1">
    <source>
        <dbReference type="SAM" id="Coils"/>
    </source>
</evidence>
<evidence type="ECO:0000313" key="3">
    <source>
        <dbReference type="EMBL" id="CAE4590407.1"/>
    </source>
</evidence>
<organism evidence="3">
    <name type="scientific">Alexandrium monilatum</name>
    <dbReference type="NCBI Taxonomy" id="311494"/>
    <lineage>
        <taxon>Eukaryota</taxon>
        <taxon>Sar</taxon>
        <taxon>Alveolata</taxon>
        <taxon>Dinophyceae</taxon>
        <taxon>Gonyaulacales</taxon>
        <taxon>Pyrocystaceae</taxon>
        <taxon>Alexandrium</taxon>
    </lineage>
</organism>
<dbReference type="EMBL" id="HBNR01034895">
    <property type="protein sequence ID" value="CAE4590407.1"/>
    <property type="molecule type" value="Transcribed_RNA"/>
</dbReference>
<feature type="compositionally biased region" description="Low complexity" evidence="2">
    <location>
        <begin position="7"/>
        <end position="43"/>
    </location>
</feature>
<accession>A0A7S4V570</accession>
<sequence>MAQAAWQAQTRGYPQQQQQAGYSGHYAAAGGAPVPAAASVQQPVAPPHGGGRFPVPQQGAMGQPGMPAAPQKRAPPPGAEQGPLKQMRAGPGGHGGAQGGAPGHVPVPPPQGGAHAAPAPQAAQGPAKETYVVSSSGRDSDEVVLRTLVGEYVEKGVNHGRKVYMKVHDKAVPDYVDVLLYYWDSRDGANFEGWWFGNKLGGTQVWSHCKDSGLLPPGAGWKIPWDGQVRPALSVRNKEAMLKAEGEEKLRILHDEVTKAESEANHILEQAQGAGSSGMASGYLEAEQLLAPQVPVLSELVKKVQDSQRFAAGDAVKHFQHINNTIRNLHDAVSNELNNMKNSRLKVEHDQKQKAVEERDTVAFEELLPEALEKTNAAEDMVEKTFITSEMIVACGDDFDMVKQSLEETERSAKAAQSAIGEARIYLNAKLATTKRFADAVRERASAELGKLQQQLQEAQNKLNPLKNVRQEFHQRKEAQKVVAEVDEKMVLAEVDIDRAEEMVALLKSDPSKDGLAQAQTALQVAETHINKAVQLFETKNQSAAAGAPLEELSKLGPRGEAGRKRIAQLRASLKEAGERASAEGYLEEAASKVQLVTDALAKVEDSESQFQDGEDIPLEDALASVKVSEGAAAAAQTASSMARMFIQMKTLEVKRFSSGPAVEASQKLTAFQQQLDVAVKRLAELKSGVSRRKRTALVREAESRVGNAEAMVEKVKEAANVLADDSRLMAMSAEEIRQASEKTSACEKAANEALVEVRKFVTARQIEAKGKDSSVEVSTELIKFQTRLSSAQSEVAKQRKLFTSVEQRLAVKKLIEEADRKLKETEEKVAKAIDAVAALATLGVDAGDAKESDKSVKEAELAVQEAQISSRTTLRFIEAQSRSQGFAKDAMARLEPRAKDCQEKVQAASTQIKERSEMIFVRNILHEAEGKLADCDAAFQKATEAEQPLLQAEGGASLDKAALAELEKAIQAAHTAATGAKTFMSMKRLAVKRMSEASSQAGNEGLTKMQGAVDDTIKKISEMRARSAELKRAALRAR</sequence>
<protein>
    <submittedName>
        <fullName evidence="3">Uncharacterized protein</fullName>
    </submittedName>
</protein>